<feature type="region of interest" description="Disordered" evidence="1">
    <location>
        <begin position="46"/>
        <end position="73"/>
    </location>
</feature>
<gene>
    <name evidence="2" type="ORF">ACAOBT_LOCUS18521</name>
</gene>
<dbReference type="AlphaFoldDB" id="A0A9P0PLB6"/>
<name>A0A9P0PLB6_ACAOB</name>
<dbReference type="Proteomes" id="UP001152888">
    <property type="component" value="Unassembled WGS sequence"/>
</dbReference>
<keyword evidence="3" id="KW-1185">Reference proteome</keyword>
<evidence type="ECO:0000256" key="1">
    <source>
        <dbReference type="SAM" id="MobiDB-lite"/>
    </source>
</evidence>
<proteinExistence type="predicted"/>
<dbReference type="EMBL" id="CAKOFQ010007046">
    <property type="protein sequence ID" value="CAH1988496.1"/>
    <property type="molecule type" value="Genomic_DNA"/>
</dbReference>
<accession>A0A9P0PLB6</accession>
<evidence type="ECO:0000313" key="2">
    <source>
        <dbReference type="EMBL" id="CAH1988496.1"/>
    </source>
</evidence>
<evidence type="ECO:0000313" key="3">
    <source>
        <dbReference type="Proteomes" id="UP001152888"/>
    </source>
</evidence>
<sequence length="92" mass="10413">MYENPFSSAAGLVLRPLRCTAVRIEGVPHSQVSLSTARGLCHPRRRQCTVSERERKRDRRQWSQARRRAATACVPSKKTKSNCFISDGVVDQ</sequence>
<reference evidence="2" key="1">
    <citation type="submission" date="2022-03" db="EMBL/GenBank/DDBJ databases">
        <authorList>
            <person name="Sayadi A."/>
        </authorList>
    </citation>
    <scope>NUCLEOTIDE SEQUENCE</scope>
</reference>
<protein>
    <submittedName>
        <fullName evidence="2">Uncharacterized protein</fullName>
    </submittedName>
</protein>
<comment type="caution">
    <text evidence="2">The sequence shown here is derived from an EMBL/GenBank/DDBJ whole genome shotgun (WGS) entry which is preliminary data.</text>
</comment>
<organism evidence="2 3">
    <name type="scientific">Acanthoscelides obtectus</name>
    <name type="common">Bean weevil</name>
    <name type="synonym">Bruchus obtectus</name>
    <dbReference type="NCBI Taxonomy" id="200917"/>
    <lineage>
        <taxon>Eukaryota</taxon>
        <taxon>Metazoa</taxon>
        <taxon>Ecdysozoa</taxon>
        <taxon>Arthropoda</taxon>
        <taxon>Hexapoda</taxon>
        <taxon>Insecta</taxon>
        <taxon>Pterygota</taxon>
        <taxon>Neoptera</taxon>
        <taxon>Endopterygota</taxon>
        <taxon>Coleoptera</taxon>
        <taxon>Polyphaga</taxon>
        <taxon>Cucujiformia</taxon>
        <taxon>Chrysomeloidea</taxon>
        <taxon>Chrysomelidae</taxon>
        <taxon>Bruchinae</taxon>
        <taxon>Bruchini</taxon>
        <taxon>Acanthoscelides</taxon>
    </lineage>
</organism>